<comment type="similarity">
    <text evidence="1">Belongs to the cytochrome P450 family.</text>
</comment>
<dbReference type="GO" id="GO:0004497">
    <property type="term" value="F:monooxygenase activity"/>
    <property type="evidence" value="ECO:0007669"/>
    <property type="project" value="InterPro"/>
</dbReference>
<dbReference type="InterPro" id="IPR036396">
    <property type="entry name" value="Cyt_P450_sf"/>
</dbReference>
<dbReference type="InterPro" id="IPR001128">
    <property type="entry name" value="Cyt_P450"/>
</dbReference>
<dbReference type="EMBL" id="CAMGYJ010000003">
    <property type="protein sequence ID" value="CAI0394526.1"/>
    <property type="molecule type" value="Genomic_DNA"/>
</dbReference>
<evidence type="ECO:0000256" key="5">
    <source>
        <dbReference type="ARBA" id="ARBA00023004"/>
    </source>
</evidence>
<keyword evidence="3" id="KW-0479">Metal-binding</keyword>
<dbReference type="AlphaFoldDB" id="A0AAV0IAR5"/>
<name>A0AAV0IAR5_9ROSI</name>
<dbReference type="SUPFAM" id="SSF48264">
    <property type="entry name" value="Cytochrome P450"/>
    <property type="match status" value="1"/>
</dbReference>
<dbReference type="Pfam" id="PF00067">
    <property type="entry name" value="p450"/>
    <property type="match status" value="1"/>
</dbReference>
<evidence type="ECO:0000256" key="3">
    <source>
        <dbReference type="ARBA" id="ARBA00022723"/>
    </source>
</evidence>
<dbReference type="InterPro" id="IPR002401">
    <property type="entry name" value="Cyt_P450_E_grp-I"/>
</dbReference>
<dbReference type="Proteomes" id="UP001154282">
    <property type="component" value="Unassembled WGS sequence"/>
</dbReference>
<dbReference type="GO" id="GO:0016705">
    <property type="term" value="F:oxidoreductase activity, acting on paired donors, with incorporation or reduction of molecular oxygen"/>
    <property type="evidence" value="ECO:0007669"/>
    <property type="project" value="InterPro"/>
</dbReference>
<evidence type="ECO:0000256" key="4">
    <source>
        <dbReference type="ARBA" id="ARBA00023002"/>
    </source>
</evidence>
<proteinExistence type="inferred from homology"/>
<dbReference type="PANTHER" id="PTHR47955">
    <property type="entry name" value="CYTOCHROME P450 FAMILY 71 PROTEIN"/>
    <property type="match status" value="1"/>
</dbReference>
<dbReference type="GO" id="GO:0005506">
    <property type="term" value="F:iron ion binding"/>
    <property type="evidence" value="ECO:0007669"/>
    <property type="project" value="InterPro"/>
</dbReference>
<evidence type="ECO:0000256" key="1">
    <source>
        <dbReference type="ARBA" id="ARBA00010617"/>
    </source>
</evidence>
<evidence type="ECO:0000313" key="7">
    <source>
        <dbReference type="Proteomes" id="UP001154282"/>
    </source>
</evidence>
<dbReference type="PRINTS" id="PR00463">
    <property type="entry name" value="EP450I"/>
</dbReference>
<gene>
    <name evidence="6" type="ORF">LITE_LOCUS8353</name>
</gene>
<keyword evidence="5" id="KW-0408">Iron</keyword>
<evidence type="ECO:0000313" key="6">
    <source>
        <dbReference type="EMBL" id="CAI0394526.1"/>
    </source>
</evidence>
<dbReference type="Gene3D" id="1.10.630.10">
    <property type="entry name" value="Cytochrome P450"/>
    <property type="match status" value="1"/>
</dbReference>
<keyword evidence="2" id="KW-0349">Heme</keyword>
<organism evidence="6 7">
    <name type="scientific">Linum tenue</name>
    <dbReference type="NCBI Taxonomy" id="586396"/>
    <lineage>
        <taxon>Eukaryota</taxon>
        <taxon>Viridiplantae</taxon>
        <taxon>Streptophyta</taxon>
        <taxon>Embryophyta</taxon>
        <taxon>Tracheophyta</taxon>
        <taxon>Spermatophyta</taxon>
        <taxon>Magnoliopsida</taxon>
        <taxon>eudicotyledons</taxon>
        <taxon>Gunneridae</taxon>
        <taxon>Pentapetalae</taxon>
        <taxon>rosids</taxon>
        <taxon>fabids</taxon>
        <taxon>Malpighiales</taxon>
        <taxon>Linaceae</taxon>
        <taxon>Linum</taxon>
    </lineage>
</organism>
<reference evidence="6" key="1">
    <citation type="submission" date="2022-08" db="EMBL/GenBank/DDBJ databases">
        <authorList>
            <person name="Gutierrez-Valencia J."/>
        </authorList>
    </citation>
    <scope>NUCLEOTIDE SEQUENCE</scope>
</reference>
<keyword evidence="4" id="KW-0560">Oxidoreductase</keyword>
<sequence>MLSGSIVFYGARDILFSPSDGAHWRRMRKICAMELLGDRRVKSLRPIRDEEVGKLVRFIRSQSRDTGGMVNLSELLIAVASTMVSRAAFGKIRELEGSFLTLAHRVVQTMGGFSVGDIFPSRRLLHLITGTERKLRKLHEEGDLVLQEIIDDHLSRRSTRAGRETEEEEDLVDVLLNCIDDHVEVKAIILDMFVAGADSSPGVVEWAMSELMKNPKEMEKAQKEVRRVFDEK</sequence>
<dbReference type="GO" id="GO:0020037">
    <property type="term" value="F:heme binding"/>
    <property type="evidence" value="ECO:0007669"/>
    <property type="project" value="InterPro"/>
</dbReference>
<dbReference type="PANTHER" id="PTHR47955:SF8">
    <property type="entry name" value="CYTOCHROME P450 71D11-LIKE"/>
    <property type="match status" value="1"/>
</dbReference>
<accession>A0AAV0IAR5</accession>
<comment type="caution">
    <text evidence="6">The sequence shown here is derived from an EMBL/GenBank/DDBJ whole genome shotgun (WGS) entry which is preliminary data.</text>
</comment>
<protein>
    <submittedName>
        <fullName evidence="6">Uncharacterized protein</fullName>
    </submittedName>
</protein>
<evidence type="ECO:0000256" key="2">
    <source>
        <dbReference type="ARBA" id="ARBA00022617"/>
    </source>
</evidence>
<keyword evidence="7" id="KW-1185">Reference proteome</keyword>